<gene>
    <name evidence="3" type="ORF">AB5L97_04300</name>
</gene>
<dbReference type="RefSeq" id="WP_369046598.1">
    <property type="nucleotide sequence ID" value="NZ_CP163302.1"/>
</dbReference>
<reference evidence="3" key="1">
    <citation type="submission" date="2024-07" db="EMBL/GenBank/DDBJ databases">
        <authorList>
            <person name="fu j."/>
        </authorList>
    </citation>
    <scope>NUCLEOTIDE SEQUENCE</scope>
    <source>
        <strain evidence="3">P10A9</strain>
    </source>
</reference>
<protein>
    <submittedName>
        <fullName evidence="3">SRPBCC family protein</fullName>
    </submittedName>
</protein>
<dbReference type="SUPFAM" id="SSF55961">
    <property type="entry name" value="Bet v1-like"/>
    <property type="match status" value="1"/>
</dbReference>
<dbReference type="Pfam" id="PF08327">
    <property type="entry name" value="AHSA1"/>
    <property type="match status" value="1"/>
</dbReference>
<dbReference type="InterPro" id="IPR013538">
    <property type="entry name" value="ASHA1/2-like_C"/>
</dbReference>
<dbReference type="KEGG" id="spue:AB5L97_04300"/>
<dbReference type="Gene3D" id="3.30.530.20">
    <property type="match status" value="1"/>
</dbReference>
<comment type="similarity">
    <text evidence="1">Belongs to the AHA1 family.</text>
</comment>
<evidence type="ECO:0000313" key="3">
    <source>
        <dbReference type="EMBL" id="XDP46244.1"/>
    </source>
</evidence>
<evidence type="ECO:0000259" key="2">
    <source>
        <dbReference type="Pfam" id="PF08327"/>
    </source>
</evidence>
<sequence length="153" mass="17099">MSQQLQSTFTVTRTLAAPPERVFAAFSDLEEKMQWFVGPSDWIQKDPSMDFRPGGSEVNIGGPDEEHLSEFHCHYYDIVENERIVYTYEMSFAGAKLSVSLATIELAPAGDGTLLTLTEHGVYLDGHEDPTLREEGTRGLVDQLAAYLDRVRA</sequence>
<dbReference type="AlphaFoldDB" id="A0AB39L7G5"/>
<dbReference type="EMBL" id="CP163302">
    <property type="protein sequence ID" value="XDP46244.1"/>
    <property type="molecule type" value="Genomic_DNA"/>
</dbReference>
<evidence type="ECO:0000256" key="1">
    <source>
        <dbReference type="ARBA" id="ARBA00006817"/>
    </source>
</evidence>
<dbReference type="InterPro" id="IPR023393">
    <property type="entry name" value="START-like_dom_sf"/>
</dbReference>
<name>A0AB39L7G5_9MICC</name>
<proteinExistence type="inferred from homology"/>
<feature type="domain" description="Activator of Hsp90 ATPase homologue 1/2-like C-terminal" evidence="2">
    <location>
        <begin position="16"/>
        <end position="148"/>
    </location>
</feature>
<organism evidence="3">
    <name type="scientific">Sinomonas puerhi</name>
    <dbReference type="NCBI Taxonomy" id="3238584"/>
    <lineage>
        <taxon>Bacteria</taxon>
        <taxon>Bacillati</taxon>
        <taxon>Actinomycetota</taxon>
        <taxon>Actinomycetes</taxon>
        <taxon>Micrococcales</taxon>
        <taxon>Micrococcaceae</taxon>
        <taxon>Sinomonas</taxon>
    </lineage>
</organism>
<accession>A0AB39L7G5</accession>
<dbReference type="CDD" id="cd08900">
    <property type="entry name" value="SRPBCC_CalC_Aha1-like_7"/>
    <property type="match status" value="1"/>
</dbReference>